<sequence>MQWNRRATPDFLEQCNSLLEEKILPMKDAACRTVHEMTRPMTIATNNNNTIEDATGTKRSMVHAARICIIGILTYKTLFRSNFMSLSPSSYTARGSFARKGIPIPKSSSSSRSSSMIPSSFNYATKSQREKLHQIGSRFGCHTCGSRLLFSRLPNTTKKMIFHGDHIPPVSVAKQINNRWYNRKLGRTVAQRFYPQCTDCSNKQGGLLSRAVIELHAAGGGSESHFHGWRMRVGHLTGGLVAVVSTVGVGNDDARWLGSSSEEEEAEVLVHSSRDRIRSIQYWLEDLLYDAKRMMSNVWNGR</sequence>
<protein>
    <submittedName>
        <fullName evidence="1">Uncharacterized protein</fullName>
    </submittedName>
</protein>
<dbReference type="Proteomes" id="UP001224775">
    <property type="component" value="Unassembled WGS sequence"/>
</dbReference>
<gene>
    <name evidence="1" type="ORF">QTG54_005343</name>
</gene>
<name>A0AAD8YEH6_9STRA</name>
<dbReference type="PANTHER" id="PTHR38585">
    <property type="entry name" value="TRANSMEMBRANE PROTEIN"/>
    <property type="match status" value="1"/>
</dbReference>
<proteinExistence type="predicted"/>
<dbReference type="PANTHER" id="PTHR38585:SF1">
    <property type="entry name" value="TRANSMEMBRANE PROTEIN"/>
    <property type="match status" value="1"/>
</dbReference>
<reference evidence="1" key="1">
    <citation type="submission" date="2023-06" db="EMBL/GenBank/DDBJ databases">
        <title>Survivors Of The Sea: Transcriptome response of Skeletonema marinoi to long-term dormancy.</title>
        <authorList>
            <person name="Pinder M.I.M."/>
            <person name="Kourtchenko O."/>
            <person name="Robertson E.K."/>
            <person name="Larsson T."/>
            <person name="Maumus F."/>
            <person name="Osuna-Cruz C.M."/>
            <person name="Vancaester E."/>
            <person name="Stenow R."/>
            <person name="Vandepoele K."/>
            <person name="Ploug H."/>
            <person name="Bruchert V."/>
            <person name="Godhe A."/>
            <person name="Topel M."/>
        </authorList>
    </citation>
    <scope>NUCLEOTIDE SEQUENCE</scope>
    <source>
        <strain evidence="1">R05AC</strain>
    </source>
</reference>
<evidence type="ECO:0000313" key="1">
    <source>
        <dbReference type="EMBL" id="KAK1743746.1"/>
    </source>
</evidence>
<keyword evidence="2" id="KW-1185">Reference proteome</keyword>
<organism evidence="1 2">
    <name type="scientific">Skeletonema marinoi</name>
    <dbReference type="NCBI Taxonomy" id="267567"/>
    <lineage>
        <taxon>Eukaryota</taxon>
        <taxon>Sar</taxon>
        <taxon>Stramenopiles</taxon>
        <taxon>Ochrophyta</taxon>
        <taxon>Bacillariophyta</taxon>
        <taxon>Coscinodiscophyceae</taxon>
        <taxon>Thalassiosirophycidae</taxon>
        <taxon>Thalassiosirales</taxon>
        <taxon>Skeletonemataceae</taxon>
        <taxon>Skeletonema</taxon>
        <taxon>Skeletonema marinoi-dohrnii complex</taxon>
    </lineage>
</organism>
<comment type="caution">
    <text evidence="1">The sequence shown here is derived from an EMBL/GenBank/DDBJ whole genome shotgun (WGS) entry which is preliminary data.</text>
</comment>
<accession>A0AAD8YEH6</accession>
<dbReference type="EMBL" id="JATAAI010000008">
    <property type="protein sequence ID" value="KAK1743746.1"/>
    <property type="molecule type" value="Genomic_DNA"/>
</dbReference>
<evidence type="ECO:0000313" key="2">
    <source>
        <dbReference type="Proteomes" id="UP001224775"/>
    </source>
</evidence>
<dbReference type="AlphaFoldDB" id="A0AAD8YEH6"/>